<keyword evidence="4" id="KW-1185">Reference proteome</keyword>
<dbReference type="EMBL" id="QXEN01000022">
    <property type="protein sequence ID" value="RRF86564.1"/>
    <property type="molecule type" value="Genomic_DNA"/>
</dbReference>
<proteinExistence type="predicted"/>
<dbReference type="PROSITE" id="PS51257">
    <property type="entry name" value="PROKAR_LIPOPROTEIN"/>
    <property type="match status" value="1"/>
</dbReference>
<evidence type="ECO:0000256" key="1">
    <source>
        <dbReference type="SAM" id="SignalP"/>
    </source>
</evidence>
<reference evidence="3 4" key="1">
    <citation type="submission" date="2018-08" db="EMBL/GenBank/DDBJ databases">
        <title>Comparative analysis of Prevotella intermedia strains.</title>
        <authorList>
            <person name="Moon J.-H."/>
            <person name="Lee J.-H."/>
        </authorList>
    </citation>
    <scope>NUCLEOTIDE SEQUENCE [LARGE SCALE GENOMIC DNA]</scope>
    <source>
        <strain evidence="3 4">ATCC 15033</strain>
    </source>
</reference>
<dbReference type="CDD" id="cd12871">
    <property type="entry name" value="Bacuni_01323_like"/>
    <property type="match status" value="1"/>
</dbReference>
<comment type="caution">
    <text evidence="3">The sequence shown here is derived from an EMBL/GenBank/DDBJ whole genome shotgun (WGS) entry which is preliminary data.</text>
</comment>
<feature type="domain" description="DUF4595" evidence="2">
    <location>
        <begin position="60"/>
        <end position="264"/>
    </location>
</feature>
<dbReference type="Proteomes" id="UP000283868">
    <property type="component" value="Unassembled WGS sequence"/>
</dbReference>
<dbReference type="Pfam" id="PF15283">
    <property type="entry name" value="DUF4595"/>
    <property type="match status" value="1"/>
</dbReference>
<dbReference type="RefSeq" id="WP_124140305.1">
    <property type="nucleotide sequence ID" value="NZ_QXEM01000022.1"/>
</dbReference>
<feature type="signal peptide" evidence="1">
    <location>
        <begin position="1"/>
        <end position="23"/>
    </location>
</feature>
<protein>
    <submittedName>
        <fullName evidence="3">DUF4595 domain-containing protein</fullName>
    </submittedName>
</protein>
<name>A0A3R8I691_PREIN</name>
<gene>
    <name evidence="3" type="ORF">D2S45_10470</name>
</gene>
<organism evidence="3 4">
    <name type="scientific">Prevotella intermedia</name>
    <dbReference type="NCBI Taxonomy" id="28131"/>
    <lineage>
        <taxon>Bacteria</taxon>
        <taxon>Pseudomonadati</taxon>
        <taxon>Bacteroidota</taxon>
        <taxon>Bacteroidia</taxon>
        <taxon>Bacteroidales</taxon>
        <taxon>Prevotellaceae</taxon>
        <taxon>Prevotella</taxon>
    </lineage>
</organism>
<dbReference type="AlphaFoldDB" id="A0A3R8I691"/>
<accession>A0A3R8I691</accession>
<evidence type="ECO:0000313" key="4">
    <source>
        <dbReference type="Proteomes" id="UP000283868"/>
    </source>
</evidence>
<dbReference type="InterPro" id="IPR027931">
    <property type="entry name" value="DUF4595"/>
</dbReference>
<sequence>MKKLSNFVWLLAIALTTTFTLTACSDSKNDEPDAEKGKVKVNPAKVFVNGMPKIMDGYVFTKDAQGRVSSIVNKKEKEEIKFEYRSDVLDTTEEPNVVMTVNDDGDKTVYSLFLNKDGFVKYCVEYEYGKNDIPKSKTWNLKYNSDGRLVEAVQTQGGYQTTSTIKYENGDATESSTVSQKEGKETDHYRIFYTSSKVTSPIVNKGCIMSFDVALGVDLDDLENAYYAGMLGKATKHLPIYNLNGDNERTSFEWTINKEGFPTKVIVKDEDGKGESNIVW</sequence>
<feature type="chain" id="PRO_5043188590" evidence="1">
    <location>
        <begin position="24"/>
        <end position="280"/>
    </location>
</feature>
<dbReference type="Gene3D" id="2.40.160.190">
    <property type="match status" value="1"/>
</dbReference>
<evidence type="ECO:0000259" key="2">
    <source>
        <dbReference type="Pfam" id="PF15283"/>
    </source>
</evidence>
<evidence type="ECO:0000313" key="3">
    <source>
        <dbReference type="EMBL" id="RRF86564.1"/>
    </source>
</evidence>
<keyword evidence="1" id="KW-0732">Signal</keyword>